<proteinExistence type="predicted"/>
<dbReference type="RefSeq" id="WP_188578592.1">
    <property type="nucleotide sequence ID" value="NZ_BMDZ01000030.1"/>
</dbReference>
<keyword evidence="3" id="KW-1185">Reference proteome</keyword>
<comment type="caution">
    <text evidence="2">The sequence shown here is derived from an EMBL/GenBank/DDBJ whole genome shotgun (WGS) entry which is preliminary data.</text>
</comment>
<dbReference type="InterPro" id="IPR000182">
    <property type="entry name" value="GNAT_dom"/>
</dbReference>
<dbReference type="Proteomes" id="UP000603352">
    <property type="component" value="Unassembled WGS sequence"/>
</dbReference>
<evidence type="ECO:0000313" key="2">
    <source>
        <dbReference type="EMBL" id="GGB43893.1"/>
    </source>
</evidence>
<gene>
    <name evidence="2" type="ORF">GCM10011505_26470</name>
</gene>
<evidence type="ECO:0000313" key="3">
    <source>
        <dbReference type="Proteomes" id="UP000603352"/>
    </source>
</evidence>
<dbReference type="PROSITE" id="PS51186">
    <property type="entry name" value="GNAT"/>
    <property type="match status" value="1"/>
</dbReference>
<accession>A0ABQ1IK99</accession>
<dbReference type="EMBL" id="BMDZ01000030">
    <property type="protein sequence ID" value="GGB43893.1"/>
    <property type="molecule type" value="Genomic_DNA"/>
</dbReference>
<dbReference type="PANTHER" id="PTHR43072">
    <property type="entry name" value="N-ACETYLTRANSFERASE"/>
    <property type="match status" value="1"/>
</dbReference>
<dbReference type="CDD" id="cd04301">
    <property type="entry name" value="NAT_SF"/>
    <property type="match status" value="1"/>
</dbReference>
<dbReference type="Pfam" id="PF13420">
    <property type="entry name" value="Acetyltransf_4"/>
    <property type="match status" value="1"/>
</dbReference>
<reference evidence="3" key="1">
    <citation type="journal article" date="2019" name="Int. J. Syst. Evol. Microbiol.">
        <title>The Global Catalogue of Microorganisms (GCM) 10K type strain sequencing project: providing services to taxonomists for standard genome sequencing and annotation.</title>
        <authorList>
            <consortium name="The Broad Institute Genomics Platform"/>
            <consortium name="The Broad Institute Genome Sequencing Center for Infectious Disease"/>
            <person name="Wu L."/>
            <person name="Ma J."/>
        </authorList>
    </citation>
    <scope>NUCLEOTIDE SEQUENCE [LARGE SCALE GENOMIC DNA]</scope>
    <source>
        <strain evidence="3">CGMCC 1.10188</strain>
    </source>
</reference>
<feature type="domain" description="N-acetyltransferase" evidence="1">
    <location>
        <begin position="12"/>
        <end position="175"/>
    </location>
</feature>
<organism evidence="2 3">
    <name type="scientific">Tistrella bauzanensis</name>
    <dbReference type="NCBI Taxonomy" id="657419"/>
    <lineage>
        <taxon>Bacteria</taxon>
        <taxon>Pseudomonadati</taxon>
        <taxon>Pseudomonadota</taxon>
        <taxon>Alphaproteobacteria</taxon>
        <taxon>Geminicoccales</taxon>
        <taxon>Geminicoccaceae</taxon>
        <taxon>Tistrella</taxon>
    </lineage>
</organism>
<name>A0ABQ1IK99_9PROT</name>
<protein>
    <submittedName>
        <fullName evidence="2">Phosphinothricin N-acetyltransferase</fullName>
    </submittedName>
</protein>
<dbReference type="SUPFAM" id="SSF55729">
    <property type="entry name" value="Acyl-CoA N-acyltransferases (Nat)"/>
    <property type="match status" value="1"/>
</dbReference>
<dbReference type="PANTHER" id="PTHR43072:SF8">
    <property type="entry name" value="ACYLTRANSFERASE FABY-RELATED"/>
    <property type="match status" value="1"/>
</dbReference>
<sequence length="182" mass="19255">MTMEMARQLAVRAIRPAETGDLAAIATIYGHHVLTGRASFEEQPPTADEMRARHAAITGAGYPYLVCTIDGAVAGYAYASLYRARPAYRYVVEDSVYIAPGLEGQGIGRALLAALIDHCAAGPWRQMIAVIGDSGNAGSIGLHAALGFETIGTFRSIGFKFGGWVDSVLMQRPIGAGDQTLP</sequence>
<dbReference type="Gene3D" id="3.40.630.30">
    <property type="match status" value="1"/>
</dbReference>
<evidence type="ECO:0000259" key="1">
    <source>
        <dbReference type="PROSITE" id="PS51186"/>
    </source>
</evidence>
<dbReference type="InterPro" id="IPR016181">
    <property type="entry name" value="Acyl_CoA_acyltransferase"/>
</dbReference>